<dbReference type="GO" id="GO:0016020">
    <property type="term" value="C:membrane"/>
    <property type="evidence" value="ECO:0007669"/>
    <property type="project" value="UniProtKB-SubCell"/>
</dbReference>
<reference evidence="7 8" key="2">
    <citation type="journal article" date="2019" name="G3 (Bethesda)">
        <title>Hybrid Assembly of the Genome of the Entomopathogenic Nematode Steinernema carpocapsae Identifies the X-Chromosome.</title>
        <authorList>
            <person name="Serra L."/>
            <person name="Macchietto M."/>
            <person name="Macias-Munoz A."/>
            <person name="McGill C.J."/>
            <person name="Rodriguez I.M."/>
            <person name="Rodriguez B."/>
            <person name="Murad R."/>
            <person name="Mortazavi A."/>
        </authorList>
    </citation>
    <scope>NUCLEOTIDE SEQUENCE [LARGE SCALE GENOMIC DNA]</scope>
    <source>
        <strain evidence="7 8">ALL</strain>
    </source>
</reference>
<protein>
    <recommendedName>
        <fullName evidence="6">G-protein coupled receptors family 1 profile domain-containing protein</fullName>
    </recommendedName>
</protein>
<dbReference type="InterPro" id="IPR019430">
    <property type="entry name" value="7TM_GPCR_serpentine_rcpt_Srx"/>
</dbReference>
<dbReference type="InterPro" id="IPR017452">
    <property type="entry name" value="GPCR_Rhodpsn_7TM"/>
</dbReference>
<feature type="transmembrane region" description="Helical" evidence="5">
    <location>
        <begin position="110"/>
        <end position="143"/>
    </location>
</feature>
<dbReference type="Pfam" id="PF10328">
    <property type="entry name" value="7TM_GPCR_Srx"/>
    <property type="match status" value="1"/>
</dbReference>
<reference evidence="7 8" key="1">
    <citation type="journal article" date="2015" name="Genome Biol.">
        <title>Comparative genomics of Steinernema reveals deeply conserved gene regulatory networks.</title>
        <authorList>
            <person name="Dillman A.R."/>
            <person name="Macchietto M."/>
            <person name="Porter C.F."/>
            <person name="Rogers A."/>
            <person name="Williams B."/>
            <person name="Antoshechkin I."/>
            <person name="Lee M.M."/>
            <person name="Goodwin Z."/>
            <person name="Lu X."/>
            <person name="Lewis E.E."/>
            <person name="Goodrich-Blair H."/>
            <person name="Stock S.P."/>
            <person name="Adams B.J."/>
            <person name="Sternberg P.W."/>
            <person name="Mortazavi A."/>
        </authorList>
    </citation>
    <scope>NUCLEOTIDE SEQUENCE [LARGE SCALE GENOMIC DNA]</scope>
    <source>
        <strain evidence="7 8">ALL</strain>
    </source>
</reference>
<feature type="transmembrane region" description="Helical" evidence="5">
    <location>
        <begin position="163"/>
        <end position="187"/>
    </location>
</feature>
<dbReference type="PANTHER" id="PTHR23017">
    <property type="entry name" value="SERPENTINE RECEPTOR, CLASS X"/>
    <property type="match status" value="1"/>
</dbReference>
<dbReference type="PROSITE" id="PS50262">
    <property type="entry name" value="G_PROTEIN_RECEP_F1_2"/>
    <property type="match status" value="1"/>
</dbReference>
<name>A0A4U5N224_STECR</name>
<organism evidence="7 8">
    <name type="scientific">Steinernema carpocapsae</name>
    <name type="common">Entomopathogenic nematode</name>
    <dbReference type="NCBI Taxonomy" id="34508"/>
    <lineage>
        <taxon>Eukaryota</taxon>
        <taxon>Metazoa</taxon>
        <taxon>Ecdysozoa</taxon>
        <taxon>Nematoda</taxon>
        <taxon>Chromadorea</taxon>
        <taxon>Rhabditida</taxon>
        <taxon>Tylenchina</taxon>
        <taxon>Panagrolaimomorpha</taxon>
        <taxon>Strongyloidoidea</taxon>
        <taxon>Steinernematidae</taxon>
        <taxon>Steinernema</taxon>
    </lineage>
</organism>
<evidence type="ECO:0000313" key="7">
    <source>
        <dbReference type="EMBL" id="TKR76132.1"/>
    </source>
</evidence>
<dbReference type="AlphaFoldDB" id="A0A4U5N224"/>
<evidence type="ECO:0000256" key="2">
    <source>
        <dbReference type="ARBA" id="ARBA00022692"/>
    </source>
</evidence>
<feature type="transmembrane region" description="Helical" evidence="5">
    <location>
        <begin position="208"/>
        <end position="227"/>
    </location>
</feature>
<keyword evidence="2 5" id="KW-0812">Transmembrane</keyword>
<evidence type="ECO:0000256" key="3">
    <source>
        <dbReference type="ARBA" id="ARBA00022989"/>
    </source>
</evidence>
<evidence type="ECO:0000313" key="8">
    <source>
        <dbReference type="Proteomes" id="UP000298663"/>
    </source>
</evidence>
<feature type="domain" description="G-protein coupled receptors family 1 profile" evidence="6">
    <location>
        <begin position="8"/>
        <end position="189"/>
    </location>
</feature>
<keyword evidence="8" id="KW-1185">Reference proteome</keyword>
<feature type="transmembrane region" description="Helical" evidence="5">
    <location>
        <begin position="239"/>
        <end position="261"/>
    </location>
</feature>
<evidence type="ECO:0000256" key="1">
    <source>
        <dbReference type="ARBA" id="ARBA00004370"/>
    </source>
</evidence>
<dbReference type="Gene3D" id="1.20.1070.10">
    <property type="entry name" value="Rhodopsin 7-helix transmembrane proteins"/>
    <property type="match status" value="1"/>
</dbReference>
<dbReference type="EMBL" id="AZBU02000005">
    <property type="protein sequence ID" value="TKR76132.1"/>
    <property type="molecule type" value="Genomic_DNA"/>
</dbReference>
<sequence>MSLLSLLANMTLIIGIRRTKVFGKGYGTISILRSSMEAVCALITLAFFSPIIFLDEIYEVPSTINVTITAVFITCLACSYASHLVISLNRLFAVYLPISYSRVFDDSNRITVVIILVLIFGFVTATLDVIDPCFHLIFSSYLIDLTVNVCEQRNFKFPPYFDVIILLWSICATSALVVDLIALVGIVAHSLKKSSANSKKSTLKNIRFFAQTFFVNVVVCAGIYATRFCESWFDSELSRFWFCEFQVLLGFVVNGITPIFLNKDLSDCFRVKKVTVVQISAKNTVEHVGDTNPETTM</sequence>
<comment type="caution">
    <text evidence="7">The sequence shown here is derived from an EMBL/GenBank/DDBJ whole genome shotgun (WGS) entry which is preliminary data.</text>
</comment>
<evidence type="ECO:0000256" key="4">
    <source>
        <dbReference type="ARBA" id="ARBA00023136"/>
    </source>
</evidence>
<proteinExistence type="predicted"/>
<evidence type="ECO:0000256" key="5">
    <source>
        <dbReference type="SAM" id="Phobius"/>
    </source>
</evidence>
<dbReference type="PANTHER" id="PTHR23017:SF21">
    <property type="entry name" value="7TM GPCR SERPENTINE RECEPTOR CLASS X (SRX) DOMAIN-CONTAINING PROTEIN"/>
    <property type="match status" value="1"/>
</dbReference>
<dbReference type="SUPFAM" id="SSF81321">
    <property type="entry name" value="Family A G protein-coupled receptor-like"/>
    <property type="match status" value="1"/>
</dbReference>
<gene>
    <name evidence="7" type="ORF">L596_017323</name>
</gene>
<keyword evidence="4 5" id="KW-0472">Membrane</keyword>
<evidence type="ECO:0000259" key="6">
    <source>
        <dbReference type="PROSITE" id="PS50262"/>
    </source>
</evidence>
<accession>A0A4U5N224</accession>
<feature type="transmembrane region" description="Helical" evidence="5">
    <location>
        <begin position="66"/>
        <end position="89"/>
    </location>
</feature>
<dbReference type="Proteomes" id="UP000298663">
    <property type="component" value="Unassembled WGS sequence"/>
</dbReference>
<comment type="subcellular location">
    <subcellularLocation>
        <location evidence="1">Membrane</location>
    </subcellularLocation>
</comment>
<keyword evidence="3 5" id="KW-1133">Transmembrane helix</keyword>
<feature type="transmembrane region" description="Helical" evidence="5">
    <location>
        <begin position="36"/>
        <end position="54"/>
    </location>
</feature>